<feature type="domain" description="Cytochrome c" evidence="6">
    <location>
        <begin position="48"/>
        <end position="157"/>
    </location>
</feature>
<evidence type="ECO:0000256" key="1">
    <source>
        <dbReference type="ARBA" id="ARBA00022617"/>
    </source>
</evidence>
<feature type="compositionally biased region" description="Basic and acidic residues" evidence="5">
    <location>
        <begin position="31"/>
        <end position="49"/>
    </location>
</feature>
<keyword evidence="1 4" id="KW-0349">Heme</keyword>
<evidence type="ECO:0000259" key="6">
    <source>
        <dbReference type="PROSITE" id="PS51007"/>
    </source>
</evidence>
<dbReference type="PROSITE" id="PS51007">
    <property type="entry name" value="CYTC"/>
    <property type="match status" value="1"/>
</dbReference>
<evidence type="ECO:0000256" key="4">
    <source>
        <dbReference type="PROSITE-ProRule" id="PRU00433"/>
    </source>
</evidence>
<gene>
    <name evidence="7" type="primary">nicB</name>
    <name evidence="7" type="ORF">MAMC_01157</name>
</gene>
<keyword evidence="8" id="KW-1185">Reference proteome</keyword>
<keyword evidence="7" id="KW-0560">Oxidoreductase</keyword>
<organism evidence="7 8">
    <name type="scientific">Methylacidimicrobium cyclopophantes</name>
    <dbReference type="NCBI Taxonomy" id="1041766"/>
    <lineage>
        <taxon>Bacteria</taxon>
        <taxon>Pseudomonadati</taxon>
        <taxon>Verrucomicrobiota</taxon>
        <taxon>Methylacidimicrobium</taxon>
    </lineage>
</organism>
<evidence type="ECO:0000256" key="3">
    <source>
        <dbReference type="ARBA" id="ARBA00023004"/>
    </source>
</evidence>
<dbReference type="EC" id="1.17.2.1" evidence="7"/>
<name>A0A5E6MBR5_9BACT</name>
<dbReference type="GO" id="GO:0009055">
    <property type="term" value="F:electron transfer activity"/>
    <property type="evidence" value="ECO:0007669"/>
    <property type="project" value="InterPro"/>
</dbReference>
<accession>A0A5E6MBR5</accession>
<comment type="caution">
    <text evidence="7">The sequence shown here is derived from an EMBL/GenBank/DDBJ whole genome shotgun (WGS) entry which is preliminary data.</text>
</comment>
<dbReference type="AlphaFoldDB" id="A0A5E6MBR5"/>
<dbReference type="InterPro" id="IPR009056">
    <property type="entry name" value="Cyt_c-like_dom"/>
</dbReference>
<dbReference type="Gene3D" id="1.10.760.10">
    <property type="entry name" value="Cytochrome c-like domain"/>
    <property type="match status" value="1"/>
</dbReference>
<sequence>MAIALLCWSVCLAQDEEFLPHLPEETTESESAERGHQVEKGPADRTGERIQHGKYLVEAVALCSECHTPRNERGELLREKWLQGGIVPGLGPECTGSLVREAPPIAGLPEGWSQADMVQFLETGMTPAGKYPRLPMPPYRMSHADALAITLYLEGLKGKQPAPSSGGPP</sequence>
<reference evidence="7" key="1">
    <citation type="submission" date="2019-09" db="EMBL/GenBank/DDBJ databases">
        <authorList>
            <person name="Cremers G."/>
        </authorList>
    </citation>
    <scope>NUCLEOTIDE SEQUENCE [LARGE SCALE GENOMIC DNA]</scope>
    <source>
        <strain evidence="7">3B</strain>
    </source>
</reference>
<dbReference type="GO" id="GO:0020037">
    <property type="term" value="F:heme binding"/>
    <property type="evidence" value="ECO:0007669"/>
    <property type="project" value="InterPro"/>
</dbReference>
<dbReference type="InterPro" id="IPR036909">
    <property type="entry name" value="Cyt_c-like_dom_sf"/>
</dbReference>
<evidence type="ECO:0000313" key="7">
    <source>
        <dbReference type="EMBL" id="VVM06649.1"/>
    </source>
</evidence>
<feature type="region of interest" description="Disordered" evidence="5">
    <location>
        <begin position="24"/>
        <end position="49"/>
    </location>
</feature>
<dbReference type="GO" id="GO:0046872">
    <property type="term" value="F:metal ion binding"/>
    <property type="evidence" value="ECO:0007669"/>
    <property type="project" value="UniProtKB-KW"/>
</dbReference>
<evidence type="ECO:0000256" key="5">
    <source>
        <dbReference type="SAM" id="MobiDB-lite"/>
    </source>
</evidence>
<keyword evidence="3 4" id="KW-0408">Iron</keyword>
<dbReference type="EMBL" id="CABFUZ020000121">
    <property type="protein sequence ID" value="VVM06649.1"/>
    <property type="molecule type" value="Genomic_DNA"/>
</dbReference>
<keyword evidence="2 4" id="KW-0479">Metal-binding</keyword>
<dbReference type="Proteomes" id="UP000381693">
    <property type="component" value="Unassembled WGS sequence"/>
</dbReference>
<dbReference type="SUPFAM" id="SSF46626">
    <property type="entry name" value="Cytochrome c"/>
    <property type="match status" value="1"/>
</dbReference>
<dbReference type="GO" id="GO:0016491">
    <property type="term" value="F:oxidoreductase activity"/>
    <property type="evidence" value="ECO:0007669"/>
    <property type="project" value="UniProtKB-KW"/>
</dbReference>
<evidence type="ECO:0000313" key="8">
    <source>
        <dbReference type="Proteomes" id="UP000381693"/>
    </source>
</evidence>
<proteinExistence type="predicted"/>
<protein>
    <submittedName>
        <fullName evidence="7">Nicotinate dehydrogenase subunit B</fullName>
        <ecNumber evidence="7">1.17.2.1</ecNumber>
    </submittedName>
</protein>
<evidence type="ECO:0000256" key="2">
    <source>
        <dbReference type="ARBA" id="ARBA00022723"/>
    </source>
</evidence>